<evidence type="ECO:0000313" key="1">
    <source>
        <dbReference type="EMBL" id="MDC2828989.1"/>
    </source>
</evidence>
<sequence length="83" mass="9777">MIKLSEESMAYLNKARTLLSLKANRKHIAKETGIPYATIRTMVSRPERLENTTWIKVMELAAYYDKYCNQTDNKHVKTQERKN</sequence>
<dbReference type="RefSeq" id="WP_272225717.1">
    <property type="nucleotide sequence ID" value="NZ_JAQONE010000003.1"/>
</dbReference>
<reference evidence="1" key="1">
    <citation type="submission" date="2023-01" db="EMBL/GenBank/DDBJ databases">
        <title>Genome analysis of 13 Lactobacillus isolated from gut of wild boar.</title>
        <authorList>
            <person name="Papp P."/>
            <person name="Libisch B."/>
            <person name="Nagy T."/>
            <person name="Olasz F."/>
        </authorList>
    </citation>
    <scope>NUCLEOTIDE SEQUENCE</scope>
    <source>
        <strain evidence="1">F146</strain>
    </source>
</reference>
<dbReference type="EMBL" id="JAQONE010000003">
    <property type="protein sequence ID" value="MDC2828989.1"/>
    <property type="molecule type" value="Genomic_DNA"/>
</dbReference>
<dbReference type="Proteomes" id="UP001220670">
    <property type="component" value="Unassembled WGS sequence"/>
</dbReference>
<proteinExistence type="predicted"/>
<accession>A0AAJ1MAG4</accession>
<evidence type="ECO:0000313" key="2">
    <source>
        <dbReference type="Proteomes" id="UP001220670"/>
    </source>
</evidence>
<organism evidence="1 2">
    <name type="scientific">Limosilactobacillus mucosae</name>
    <name type="common">Lactobacillus mucosae</name>
    <dbReference type="NCBI Taxonomy" id="97478"/>
    <lineage>
        <taxon>Bacteria</taxon>
        <taxon>Bacillati</taxon>
        <taxon>Bacillota</taxon>
        <taxon>Bacilli</taxon>
        <taxon>Lactobacillales</taxon>
        <taxon>Lactobacillaceae</taxon>
        <taxon>Limosilactobacillus</taxon>
    </lineage>
</organism>
<comment type="caution">
    <text evidence="1">The sequence shown here is derived from an EMBL/GenBank/DDBJ whole genome shotgun (WGS) entry which is preliminary data.</text>
</comment>
<gene>
    <name evidence="1" type="ORF">PO250_01385</name>
</gene>
<dbReference type="AlphaFoldDB" id="A0AAJ1MAG4"/>
<name>A0AAJ1MAG4_LIMMU</name>
<protein>
    <submittedName>
        <fullName evidence="1">Uncharacterized protein</fullName>
    </submittedName>
</protein>